<feature type="compositionally biased region" description="Basic and acidic residues" evidence="11">
    <location>
        <begin position="380"/>
        <end position="392"/>
    </location>
</feature>
<feature type="compositionally biased region" description="Polar residues" evidence="11">
    <location>
        <begin position="461"/>
        <end position="472"/>
    </location>
</feature>
<dbReference type="Gene3D" id="3.10.20.90">
    <property type="entry name" value="Phosphatidylinositol 3-kinase Catalytic Subunit, Chain A, domain 1"/>
    <property type="match status" value="1"/>
</dbReference>
<dbReference type="InterPro" id="IPR001245">
    <property type="entry name" value="Ser-Thr/Tyr_kinase_cat_dom"/>
</dbReference>
<dbReference type="PROSITE" id="PS50011">
    <property type="entry name" value="PROTEIN_KINASE_DOM"/>
    <property type="match status" value="1"/>
</dbReference>
<feature type="region of interest" description="Disordered" evidence="11">
    <location>
        <begin position="380"/>
        <end position="399"/>
    </location>
</feature>
<evidence type="ECO:0000259" key="12">
    <source>
        <dbReference type="PROSITE" id="PS50011"/>
    </source>
</evidence>
<gene>
    <name evidence="14 15 16" type="primary">LOC111017976</name>
</gene>
<keyword evidence="4" id="KW-0597">Phosphoprotein</keyword>
<dbReference type="InterPro" id="IPR050167">
    <property type="entry name" value="Ser_Thr_protein_kinase"/>
</dbReference>
<evidence type="ECO:0000313" key="16">
    <source>
        <dbReference type="RefSeq" id="XP_022149582.1"/>
    </source>
</evidence>
<dbReference type="InterPro" id="IPR000719">
    <property type="entry name" value="Prot_kinase_dom"/>
</dbReference>
<keyword evidence="3" id="KW-0723">Serine/threonine-protein kinase</keyword>
<dbReference type="SMART" id="SM00666">
    <property type="entry name" value="PB1"/>
    <property type="match status" value="1"/>
</dbReference>
<dbReference type="SMART" id="SM00220">
    <property type="entry name" value="S_TKc"/>
    <property type="match status" value="1"/>
</dbReference>
<dbReference type="Pfam" id="PF00564">
    <property type="entry name" value="PB1"/>
    <property type="match status" value="1"/>
</dbReference>
<keyword evidence="5" id="KW-0808">Transferase</keyword>
<evidence type="ECO:0000313" key="13">
    <source>
        <dbReference type="Proteomes" id="UP000504603"/>
    </source>
</evidence>
<dbReference type="GeneID" id="111017976"/>
<keyword evidence="9" id="KW-0927">Auxin signaling pathway</keyword>
<dbReference type="FunFam" id="3.30.200.20:FF:000081">
    <property type="entry name" value="Octicosapeptide/phox/Bem1p domain kinase superfamily protein"/>
    <property type="match status" value="1"/>
</dbReference>
<dbReference type="GO" id="GO:0010928">
    <property type="term" value="P:regulation of auxin mediated signaling pathway"/>
    <property type="evidence" value="ECO:0007669"/>
    <property type="project" value="UniProtKB-ARBA"/>
</dbReference>
<dbReference type="Gene3D" id="3.30.200.20">
    <property type="entry name" value="Phosphorylase Kinase, domain 1"/>
    <property type="match status" value="1"/>
</dbReference>
<reference evidence="14 15" key="1">
    <citation type="submission" date="2025-04" db="UniProtKB">
        <authorList>
            <consortium name="RefSeq"/>
        </authorList>
    </citation>
    <scope>IDENTIFICATION</scope>
    <source>
        <strain evidence="14 15">OHB3-1</strain>
    </source>
</reference>
<evidence type="ECO:0000256" key="7">
    <source>
        <dbReference type="ARBA" id="ARBA00022777"/>
    </source>
</evidence>
<dbReference type="RefSeq" id="XP_022149579.1">
    <property type="nucleotide sequence ID" value="XM_022293887.1"/>
</dbReference>
<keyword evidence="6 10" id="KW-0547">Nucleotide-binding</keyword>
<dbReference type="Pfam" id="PF07714">
    <property type="entry name" value="PK_Tyr_Ser-Thr"/>
    <property type="match status" value="1"/>
</dbReference>
<organism evidence="13 16">
    <name type="scientific">Momordica charantia</name>
    <name type="common">Bitter gourd</name>
    <name type="synonym">Balsam pear</name>
    <dbReference type="NCBI Taxonomy" id="3673"/>
    <lineage>
        <taxon>Eukaryota</taxon>
        <taxon>Viridiplantae</taxon>
        <taxon>Streptophyta</taxon>
        <taxon>Embryophyta</taxon>
        <taxon>Tracheophyta</taxon>
        <taxon>Spermatophyta</taxon>
        <taxon>Magnoliopsida</taxon>
        <taxon>eudicotyledons</taxon>
        <taxon>Gunneridae</taxon>
        <taxon>Pentapetalae</taxon>
        <taxon>rosids</taxon>
        <taxon>fabids</taxon>
        <taxon>Cucurbitales</taxon>
        <taxon>Cucurbitaceae</taxon>
        <taxon>Momordiceae</taxon>
        <taxon>Momordica</taxon>
    </lineage>
</organism>
<dbReference type="CDD" id="cd06410">
    <property type="entry name" value="PB1_UP2"/>
    <property type="match status" value="1"/>
</dbReference>
<feature type="region of interest" description="Disordered" evidence="11">
    <location>
        <begin position="125"/>
        <end position="174"/>
    </location>
</feature>
<dbReference type="GO" id="GO:0005737">
    <property type="term" value="C:cytoplasm"/>
    <property type="evidence" value="ECO:0007669"/>
    <property type="project" value="UniProtKB-SubCell"/>
</dbReference>
<feature type="binding site" evidence="10">
    <location>
        <position position="918"/>
    </location>
    <ligand>
        <name>ATP</name>
        <dbReference type="ChEBI" id="CHEBI:30616"/>
    </ligand>
</feature>
<comment type="subcellular location">
    <subcellularLocation>
        <location evidence="1">Cytoplasm</location>
    </subcellularLocation>
</comment>
<keyword evidence="7" id="KW-0418">Kinase</keyword>
<dbReference type="RefSeq" id="XP_022149582.1">
    <property type="nucleotide sequence ID" value="XM_022293890.1"/>
</dbReference>
<keyword evidence="2" id="KW-0963">Cytoplasm</keyword>
<dbReference type="InterPro" id="IPR017441">
    <property type="entry name" value="Protein_kinase_ATP_BS"/>
</dbReference>
<keyword evidence="13" id="KW-1185">Reference proteome</keyword>
<evidence type="ECO:0000256" key="4">
    <source>
        <dbReference type="ARBA" id="ARBA00022553"/>
    </source>
</evidence>
<evidence type="ECO:0000256" key="6">
    <source>
        <dbReference type="ARBA" id="ARBA00022741"/>
    </source>
</evidence>
<dbReference type="Gene3D" id="1.10.510.10">
    <property type="entry name" value="Transferase(Phosphotransferase) domain 1"/>
    <property type="match status" value="1"/>
</dbReference>
<dbReference type="InterPro" id="IPR000270">
    <property type="entry name" value="PB1_dom"/>
</dbReference>
<protein>
    <submittedName>
        <fullName evidence="14 15">Uncharacterized protein LOC111017976</fullName>
    </submittedName>
</protein>
<evidence type="ECO:0000256" key="11">
    <source>
        <dbReference type="SAM" id="MobiDB-lite"/>
    </source>
</evidence>
<dbReference type="FunFam" id="1.10.510.10:FF:000142">
    <property type="entry name" value="Octicosapeptide/phox/Bem1p domain kinase superfamily protein"/>
    <property type="match status" value="1"/>
</dbReference>
<evidence type="ECO:0000313" key="14">
    <source>
        <dbReference type="RefSeq" id="XP_022149579.1"/>
    </source>
</evidence>
<dbReference type="PANTHER" id="PTHR23257">
    <property type="entry name" value="SERINE-THREONINE PROTEIN KINASE"/>
    <property type="match status" value="1"/>
</dbReference>
<keyword evidence="8 10" id="KW-0067">ATP-binding</keyword>
<dbReference type="CDD" id="cd13999">
    <property type="entry name" value="STKc_MAP3K-like"/>
    <property type="match status" value="1"/>
</dbReference>
<dbReference type="RefSeq" id="XP_022149581.1">
    <property type="nucleotide sequence ID" value="XM_022293889.1"/>
</dbReference>
<dbReference type="GO" id="GO:0005524">
    <property type="term" value="F:ATP binding"/>
    <property type="evidence" value="ECO:0007669"/>
    <property type="project" value="UniProtKB-UniRule"/>
</dbReference>
<dbReference type="InterPro" id="IPR008271">
    <property type="entry name" value="Ser/Thr_kinase_AS"/>
</dbReference>
<dbReference type="GO" id="GO:0009734">
    <property type="term" value="P:auxin-activated signaling pathway"/>
    <property type="evidence" value="ECO:0007669"/>
    <property type="project" value="UniProtKB-KW"/>
</dbReference>
<dbReference type="PROSITE" id="PS00107">
    <property type="entry name" value="PROTEIN_KINASE_ATP"/>
    <property type="match status" value="1"/>
</dbReference>
<feature type="compositionally biased region" description="Basic and acidic residues" evidence="11">
    <location>
        <begin position="125"/>
        <end position="141"/>
    </location>
</feature>
<evidence type="ECO:0000256" key="1">
    <source>
        <dbReference type="ARBA" id="ARBA00004496"/>
    </source>
</evidence>
<dbReference type="PANTHER" id="PTHR23257:SF957">
    <property type="entry name" value="F3O9.7 PROTEIN-RELATED"/>
    <property type="match status" value="1"/>
</dbReference>
<dbReference type="KEGG" id="mcha:111017976"/>
<feature type="region of interest" description="Disordered" evidence="11">
    <location>
        <begin position="440"/>
        <end position="472"/>
    </location>
</feature>
<evidence type="ECO:0000313" key="15">
    <source>
        <dbReference type="RefSeq" id="XP_022149581.1"/>
    </source>
</evidence>
<dbReference type="InterPro" id="IPR011009">
    <property type="entry name" value="Kinase-like_dom_sf"/>
</dbReference>
<evidence type="ECO:0000256" key="5">
    <source>
        <dbReference type="ARBA" id="ARBA00022679"/>
    </source>
</evidence>
<dbReference type="SUPFAM" id="SSF56112">
    <property type="entry name" value="Protein kinase-like (PK-like)"/>
    <property type="match status" value="1"/>
</dbReference>
<dbReference type="PRINTS" id="PR00109">
    <property type="entry name" value="TYRKINASE"/>
</dbReference>
<dbReference type="Proteomes" id="UP000504603">
    <property type="component" value="Unplaced"/>
</dbReference>
<dbReference type="PROSITE" id="PS00108">
    <property type="entry name" value="PROTEIN_KINASE_ST"/>
    <property type="match status" value="1"/>
</dbReference>
<evidence type="ECO:0000256" key="9">
    <source>
        <dbReference type="ARBA" id="ARBA00023294"/>
    </source>
</evidence>
<dbReference type="GO" id="GO:0004674">
    <property type="term" value="F:protein serine/threonine kinase activity"/>
    <property type="evidence" value="ECO:0007669"/>
    <property type="project" value="UniProtKB-KW"/>
</dbReference>
<dbReference type="AlphaFoldDB" id="A0A6J1D8E2"/>
<accession>A0A6J1D8E2</accession>
<dbReference type="OrthoDB" id="4062651at2759"/>
<name>A0A6J1D8E2_MOMCH</name>
<feature type="domain" description="Protein kinase" evidence="12">
    <location>
        <begin position="887"/>
        <end position="1152"/>
    </location>
</feature>
<sequence length="1170" mass="129381">MEQSRNDQFQCTSMQYGFGELQPVSKSSIGDPVSIVNMQSDGRTMDLRMSEVKPVLHYSIQTGEEFSFEFMRDRANSQKPLISDLVSDPSCASGYMDLKGILGLSRTGSECGSDISMVTSMERGSKDFERKNSLSHGDKSNHGSVHHKSREPSGYDSGRGTGRGYASSGNSDSSSAKMKILCSFGGKILPRPSDSKLRYVGGETRIIRIKKDISWRELMQKTSSIYNETYAIKYQLPGEDLDALVSVSCDEDLQNMMEECNEFKDGKGCKKLRIFLFSMSDLDEGQFSMGNVDNDSEIQYVVAVNGMDSGTRKSSNLHVLASSSTNNLDEVDEQRIGVNASALTGNIASSSMQSSQPVLETASNAYETFVQTYHEHTMDHEPREFRQSHDLPHCSPPGELLSSSLHELVNQQGVFHEGQGQYPEIPSAQLKAKLNDSYEKEIHPESGRSSNLSHLFDGNPMTYNTSDKNSTSVSMAQGEFPFLTPKNEKVLQASEGLSSMPVSGNPIVSGLSDMDNLTSNAYTHGYTDSESKIVDLSLLEPPAAAQRVYRSERIPRGQEELLNRLSKSDDTHGSQFFIPHSQSDHDQIPESILKLQYSSNCEAENSIPMEKPSHAAIKVEVVKAESELPALGQVSSVKNHEDSALGLLQLNLGEVVGMRCTDNSSLKQSQSVSKEESLINVNEKASAANVSKPVQGDIVIDIDDRFSRDFLSDIFSKATPSEDSSDISSQLHKDGTGLSLNVENQERKHWSYFHNLAQEEFVQNDVSLIDQDHIGFPSAPKNVGDDFTPLTNMINADSQLNFIEDNQKVLHGINGNDTTNFLSRYDHSQLNGTDSSQFDAMMENLTTLECGHEDGKLESKDIGLPPHDPSLGDFDISTLQIIMNDDLEELKELGSGTFGTVYHGKWRGSDVAIKRIKKTCFMGRSSELERLTVEFWREADILSKLHHPNVVAFYGVVQDGPGGTLATVTEYMVDGSLRHVLLCKDKYLDRRKRLIIAMDAAFGMEYLHSKNIVHFDLKCDNLLVNLKDAQRPICKVADFGLSKIKRNTLVSGGVRGTLPWMAPELLNGSSSKVSEKVDVFSFGIVLWEILTGEEPYANMHYGAIIGGIVNNTLRPTIPSYCDAEWRRLMEHCWAPNPADRPSFTEVAGRLRVMSTAASQTKAQGPKIPRS</sequence>
<dbReference type="SUPFAM" id="SSF54277">
    <property type="entry name" value="CAD &amp; PB1 domains"/>
    <property type="match status" value="1"/>
</dbReference>
<evidence type="ECO:0000256" key="2">
    <source>
        <dbReference type="ARBA" id="ARBA00022490"/>
    </source>
</evidence>
<evidence type="ECO:0000256" key="3">
    <source>
        <dbReference type="ARBA" id="ARBA00022527"/>
    </source>
</evidence>
<dbReference type="FunFam" id="3.10.20.90:FF:000058">
    <property type="entry name" value="Octicosapeptide/phox/Bem1p domain kinase superfamily protein"/>
    <property type="match status" value="1"/>
</dbReference>
<evidence type="ECO:0000256" key="8">
    <source>
        <dbReference type="ARBA" id="ARBA00022840"/>
    </source>
</evidence>
<evidence type="ECO:0000256" key="10">
    <source>
        <dbReference type="PROSITE-ProRule" id="PRU10141"/>
    </source>
</evidence>
<proteinExistence type="predicted"/>